<evidence type="ECO:0000313" key="3">
    <source>
        <dbReference type="Proteomes" id="UP000050898"/>
    </source>
</evidence>
<dbReference type="InterPro" id="IPR007936">
    <property type="entry name" value="VapE-like_dom"/>
</dbReference>
<keyword evidence="2" id="KW-0347">Helicase</keyword>
<keyword evidence="2" id="KW-0067">ATP-binding</keyword>
<evidence type="ECO:0000313" key="2">
    <source>
        <dbReference type="EMBL" id="KRN08315.1"/>
    </source>
</evidence>
<keyword evidence="2" id="KW-0378">Hydrolase</keyword>
<dbReference type="AlphaFoldDB" id="J0L6A3"/>
<gene>
    <name evidence="2" type="ORF">FD00_GL002300</name>
</gene>
<dbReference type="OrthoDB" id="9763644at2"/>
<feature type="domain" description="Virulence-associated protein E-like" evidence="1">
    <location>
        <begin position="134"/>
        <end position="350"/>
    </location>
</feature>
<protein>
    <submittedName>
        <fullName evidence="2">Prophage Lp3 protein 8, helicase</fullName>
    </submittedName>
</protein>
<accession>J0L6A3</accession>
<sequence length="467" mass="54074">MALKEIPKDLQPLAEEYRKKITVLSKKNDWQDLLKMNSEGGVKTRSVFNIELFIKHDDLLKDLIVYDEFSDQIVKQKSVPSLKIEKGYWTDADDAILRVYLEQRHNLLFGKDNITDAVVSISRQQTINPVKARIESVKWDKVKRADSFFIDYLGAEDSHYTRAVTKAWFTGLIGRVYKPGIKFEVVPILEGKQGLGKSTAVSILYPDKFNDTIDSLGKQKDDYQQLQGSWILEIAELSAMKKTDVEKVKNFISAQVDNYRNSYGRYSTPHPRKCVFIGTTNQTDYLKDATGERRFFPIKCGINKPSKNVWKPDQADILQILAEAKVWFGNNEPLYLDYDTMREAKKYQAAAESVDPMKEAIEDFVSMKVPTNWDLLPLNVKQQYFRQHNTDLSDWVSNQLSNERELLPKTTTREILEVVFNKTVDKYLMGRTNSEAKKVKLIMDNMQGWFSQRIRINGKQTRGYVRE</sequence>
<name>J0L6A3_9LACO</name>
<keyword evidence="2" id="KW-0547">Nucleotide-binding</keyword>
<dbReference type="EMBL" id="AYYH01000076">
    <property type="protein sequence ID" value="KRN08315.1"/>
    <property type="molecule type" value="Genomic_DNA"/>
</dbReference>
<dbReference type="PANTHER" id="PTHR34985">
    <property type="entry name" value="SLR0554 PROTEIN"/>
    <property type="match status" value="1"/>
</dbReference>
<dbReference type="GO" id="GO:0004386">
    <property type="term" value="F:helicase activity"/>
    <property type="evidence" value="ECO:0007669"/>
    <property type="project" value="UniProtKB-KW"/>
</dbReference>
<dbReference type="Pfam" id="PF05272">
    <property type="entry name" value="VapE-like_dom"/>
    <property type="match status" value="1"/>
</dbReference>
<organism evidence="2 3">
    <name type="scientific">Liquorilactobacillus mali KCTC 3596 = DSM 20444</name>
    <dbReference type="NCBI Taxonomy" id="1046596"/>
    <lineage>
        <taxon>Bacteria</taxon>
        <taxon>Bacillati</taxon>
        <taxon>Bacillota</taxon>
        <taxon>Bacilli</taxon>
        <taxon>Lactobacillales</taxon>
        <taxon>Lactobacillaceae</taxon>
        <taxon>Liquorilactobacillus</taxon>
    </lineage>
</organism>
<reference evidence="2 3" key="1">
    <citation type="journal article" date="2015" name="Genome Announc.">
        <title>Expanding the biotechnology potential of lactobacilli through comparative genomics of 213 strains and associated genera.</title>
        <authorList>
            <person name="Sun Z."/>
            <person name="Harris H.M."/>
            <person name="McCann A."/>
            <person name="Guo C."/>
            <person name="Argimon S."/>
            <person name="Zhang W."/>
            <person name="Yang X."/>
            <person name="Jeffery I.B."/>
            <person name="Cooney J.C."/>
            <person name="Kagawa T.F."/>
            <person name="Liu W."/>
            <person name="Song Y."/>
            <person name="Salvetti E."/>
            <person name="Wrobel A."/>
            <person name="Rasinkangas P."/>
            <person name="Parkhill J."/>
            <person name="Rea M.C."/>
            <person name="O'Sullivan O."/>
            <person name="Ritari J."/>
            <person name="Douillard F.P."/>
            <person name="Paul Ross R."/>
            <person name="Yang R."/>
            <person name="Briner A.E."/>
            <person name="Felis G.E."/>
            <person name="de Vos W.M."/>
            <person name="Barrangou R."/>
            <person name="Klaenhammer T.R."/>
            <person name="Caufield P.W."/>
            <person name="Cui Y."/>
            <person name="Zhang H."/>
            <person name="O'Toole P.W."/>
        </authorList>
    </citation>
    <scope>NUCLEOTIDE SEQUENCE [LARGE SCALE GENOMIC DNA]</scope>
    <source>
        <strain evidence="2 3">DSM 20444</strain>
    </source>
</reference>
<dbReference type="GeneID" id="98315819"/>
<dbReference type="Proteomes" id="UP000050898">
    <property type="component" value="Unassembled WGS sequence"/>
</dbReference>
<dbReference type="PATRIC" id="fig|1046596.6.peg.2417"/>
<proteinExistence type="predicted"/>
<comment type="caution">
    <text evidence="2">The sequence shown here is derived from an EMBL/GenBank/DDBJ whole genome shotgun (WGS) entry which is preliminary data.</text>
</comment>
<dbReference type="RefSeq" id="WP_003688761.1">
    <property type="nucleotide sequence ID" value="NZ_AKKT01000072.1"/>
</dbReference>
<evidence type="ECO:0000259" key="1">
    <source>
        <dbReference type="Pfam" id="PF05272"/>
    </source>
</evidence>
<dbReference type="PANTHER" id="PTHR34985:SF1">
    <property type="entry name" value="SLR0554 PROTEIN"/>
    <property type="match status" value="1"/>
</dbReference>
<keyword evidence="3" id="KW-1185">Reference proteome</keyword>